<dbReference type="AlphaFoldDB" id="A0AAD0W940"/>
<dbReference type="RefSeq" id="WP_118267932.1">
    <property type="nucleotide sequence ID" value="NZ_CP031968.1"/>
</dbReference>
<sequence length="403" mass="43034">MKSIPAGRDSRTVAGTNLEHARAHNRRAVIETIRLNGQLTRAEVARLTALTPQTVSNIAAELLDGGMLLAGEPMREGARGQPAIPLSINPDGAYSLGIQLDTQSLIAVAVDLAGQCRARVEAPVQRPDPQLALPLIEEVVGRLRTDSGIDWGRVLGLGLVMPGPFGVEGMSSVGPTTLPGWEEVDAAAQLERRLDLPVLLEKDATAAAIGERLYGRAAALRNFVYLFIGAGLGAGLFLDGRLYAGVRHNAGEIGHMIVMPDGRPCDCGNHGCLERYVSLRALYETLGLADDAELAARSLERPTPEICYGMERWLATAAPPLRQAINILESLLDIEAVVIGGFLPQALLEQLEQRLHPLPGSIRQSCGPRVLLGSAGRDTVALGAAALPIFDEFNPQYEVLLKV</sequence>
<dbReference type="Gene3D" id="3.30.420.40">
    <property type="match status" value="2"/>
</dbReference>
<dbReference type="InterPro" id="IPR000600">
    <property type="entry name" value="ROK"/>
</dbReference>
<proteinExistence type="inferred from homology"/>
<dbReference type="PANTHER" id="PTHR18964">
    <property type="entry name" value="ROK (REPRESSOR, ORF, KINASE) FAMILY"/>
    <property type="match status" value="1"/>
</dbReference>
<accession>A0AAD0W940</accession>
<dbReference type="SUPFAM" id="SSF46785">
    <property type="entry name" value="Winged helix' DNA-binding domain"/>
    <property type="match status" value="1"/>
</dbReference>
<keyword evidence="3" id="KW-1185">Reference proteome</keyword>
<dbReference type="Proteomes" id="UP000259465">
    <property type="component" value="Chromosome"/>
</dbReference>
<comment type="similarity">
    <text evidence="1">Belongs to the ROK (NagC/XylR) family.</text>
</comment>
<protein>
    <submittedName>
        <fullName evidence="2">ROK family transcriptional regulator</fullName>
    </submittedName>
</protein>
<dbReference type="KEGG" id="crz:D1345_12870"/>
<gene>
    <name evidence="2" type="ORF">D1345_12870</name>
</gene>
<dbReference type="InterPro" id="IPR043129">
    <property type="entry name" value="ATPase_NBD"/>
</dbReference>
<dbReference type="EMBL" id="CP031968">
    <property type="protein sequence ID" value="AXT47037.1"/>
    <property type="molecule type" value="Genomic_DNA"/>
</dbReference>
<dbReference type="InterPro" id="IPR036390">
    <property type="entry name" value="WH_DNA-bd_sf"/>
</dbReference>
<reference evidence="2 3" key="1">
    <citation type="submission" date="2018-08" db="EMBL/GenBank/DDBJ databases">
        <title>Complete genome sequence of JP2-74.</title>
        <authorList>
            <person name="Wu L."/>
        </authorList>
    </citation>
    <scope>NUCLEOTIDE SEQUENCE [LARGE SCALE GENOMIC DNA]</scope>
    <source>
        <strain evidence="2 3">JP2-74</strain>
    </source>
</reference>
<dbReference type="InterPro" id="IPR036388">
    <property type="entry name" value="WH-like_DNA-bd_sf"/>
</dbReference>
<name>A0AAD0W940_9NEIS</name>
<dbReference type="GO" id="GO:0009384">
    <property type="term" value="F:N-acylmannosamine kinase activity"/>
    <property type="evidence" value="ECO:0007669"/>
    <property type="project" value="TreeGrafter"/>
</dbReference>
<dbReference type="SUPFAM" id="SSF53067">
    <property type="entry name" value="Actin-like ATPase domain"/>
    <property type="match status" value="1"/>
</dbReference>
<evidence type="ECO:0000313" key="2">
    <source>
        <dbReference type="EMBL" id="AXT47037.1"/>
    </source>
</evidence>
<dbReference type="InterPro" id="IPR049874">
    <property type="entry name" value="ROK_cs"/>
</dbReference>
<evidence type="ECO:0000256" key="1">
    <source>
        <dbReference type="ARBA" id="ARBA00006479"/>
    </source>
</evidence>
<dbReference type="Gene3D" id="1.10.10.10">
    <property type="entry name" value="Winged helix-like DNA-binding domain superfamily/Winged helix DNA-binding domain"/>
    <property type="match status" value="1"/>
</dbReference>
<dbReference type="Pfam" id="PF00480">
    <property type="entry name" value="ROK"/>
    <property type="match status" value="1"/>
</dbReference>
<dbReference type="PROSITE" id="PS01125">
    <property type="entry name" value="ROK"/>
    <property type="match status" value="1"/>
</dbReference>
<evidence type="ECO:0000313" key="3">
    <source>
        <dbReference type="Proteomes" id="UP000259465"/>
    </source>
</evidence>
<organism evidence="2 3">
    <name type="scientific">Chromobacterium rhizoryzae</name>
    <dbReference type="NCBI Taxonomy" id="1778675"/>
    <lineage>
        <taxon>Bacteria</taxon>
        <taxon>Pseudomonadati</taxon>
        <taxon>Pseudomonadota</taxon>
        <taxon>Betaproteobacteria</taxon>
        <taxon>Neisseriales</taxon>
        <taxon>Chromobacteriaceae</taxon>
        <taxon>Chromobacterium</taxon>
    </lineage>
</organism>
<dbReference type="PANTHER" id="PTHR18964:SF169">
    <property type="entry name" value="N-ACETYLMANNOSAMINE KINASE"/>
    <property type="match status" value="1"/>
</dbReference>
<dbReference type="GO" id="GO:0019262">
    <property type="term" value="P:N-acetylneuraminate catabolic process"/>
    <property type="evidence" value="ECO:0007669"/>
    <property type="project" value="TreeGrafter"/>
</dbReference>